<organism evidence="1 2">
    <name type="scientific">[Clostridium] methylpentosum DSM 5476</name>
    <dbReference type="NCBI Taxonomy" id="537013"/>
    <lineage>
        <taxon>Bacteria</taxon>
        <taxon>Bacillati</taxon>
        <taxon>Bacillota</taxon>
        <taxon>Clostridia</taxon>
        <taxon>Eubacteriales</taxon>
        <taxon>Oscillospiraceae</taxon>
        <taxon>Oscillospiraceae incertae sedis</taxon>
    </lineage>
</organism>
<evidence type="ECO:0000313" key="2">
    <source>
        <dbReference type="Proteomes" id="UP000003340"/>
    </source>
</evidence>
<dbReference type="EMBL" id="ACEC01000002">
    <property type="protein sequence ID" value="EEG32329.1"/>
    <property type="molecule type" value="Genomic_DNA"/>
</dbReference>
<name>C0E895_9FIRM</name>
<evidence type="ECO:0000313" key="1">
    <source>
        <dbReference type="EMBL" id="EEG32329.1"/>
    </source>
</evidence>
<protein>
    <submittedName>
        <fullName evidence="1">Uncharacterized protein</fullName>
    </submittedName>
</protein>
<proteinExistence type="predicted"/>
<dbReference type="STRING" id="537013.CLOSTMETH_00067"/>
<accession>C0E895</accession>
<dbReference type="Proteomes" id="UP000003340">
    <property type="component" value="Unassembled WGS sequence"/>
</dbReference>
<keyword evidence="2" id="KW-1185">Reference proteome</keyword>
<reference evidence="1 2" key="1">
    <citation type="submission" date="2009-01" db="EMBL/GenBank/DDBJ databases">
        <authorList>
            <person name="Fulton L."/>
            <person name="Clifton S."/>
            <person name="Fulton B."/>
            <person name="Xu J."/>
            <person name="Minx P."/>
            <person name="Pepin K.H."/>
            <person name="Johnson M."/>
            <person name="Bhonagiri V."/>
            <person name="Nash W.E."/>
            <person name="Mardis E.R."/>
            <person name="Wilson R.K."/>
        </authorList>
    </citation>
    <scope>NUCLEOTIDE SEQUENCE [LARGE SCALE GENOMIC DNA]</scope>
    <source>
        <strain evidence="1 2">DSM 5476</strain>
    </source>
</reference>
<reference evidence="1 2" key="2">
    <citation type="submission" date="2009-02" db="EMBL/GenBank/DDBJ databases">
        <title>Draft genome sequence of Clostridium methylpentosum (DSM 5476).</title>
        <authorList>
            <person name="Sudarsanam P."/>
            <person name="Ley R."/>
            <person name="Guruge J."/>
            <person name="Turnbaugh P.J."/>
            <person name="Mahowald M."/>
            <person name="Liep D."/>
            <person name="Gordon J."/>
        </authorList>
    </citation>
    <scope>NUCLEOTIDE SEQUENCE [LARGE SCALE GENOMIC DNA]</scope>
    <source>
        <strain evidence="1 2">DSM 5476</strain>
    </source>
</reference>
<gene>
    <name evidence="1" type="ORF">CLOSTMETH_00067</name>
</gene>
<dbReference type="HOGENOM" id="CLU_3287451_0_0_9"/>
<sequence>MDLYTGFSALVEKEGAAIPMPVLHCVQWIRKGGWNGSDQF</sequence>
<dbReference type="AlphaFoldDB" id="C0E895"/>
<comment type="caution">
    <text evidence="1">The sequence shown here is derived from an EMBL/GenBank/DDBJ whole genome shotgun (WGS) entry which is preliminary data.</text>
</comment>